<dbReference type="EMBL" id="BLAX01000001">
    <property type="protein sequence ID" value="GET31451.1"/>
    <property type="molecule type" value="Genomic_DNA"/>
</dbReference>
<dbReference type="SUPFAM" id="SSF49452">
    <property type="entry name" value="Starch-binding domain-like"/>
    <property type="match status" value="1"/>
</dbReference>
<sequence>MTHEQIIRIKMFQVVRDYLANNVGLVGNLPNYSEWFTSFSDAIAALYKMMVAQAEDSTGVSVRKNELKQALGNAAFNLASRIHSYAMQNHLPQLKANSYYPISRFRFGTDTYVRNHARKLHDLAQQHLEPLAPWGVTPETLETLSIEIETYNEALIQKRSKVTAQTSVTKHIETLFMEANEALAQLDALVDIIRLAEPSFFRGYQAARRLVDTRTNSLAMQGQVLDDTNEQPVPNVTIELMRLPLNGHAPVTKQSARLGGFRVKSLEPGMYRLTASKLGYTEQSFEVAVNSGETTDVRIAIRKA</sequence>
<dbReference type="OrthoDB" id="1325392at2"/>
<comment type="caution">
    <text evidence="1">The sequence shown here is derived from an EMBL/GenBank/DDBJ whole genome shotgun (WGS) entry which is preliminary data.</text>
</comment>
<protein>
    <recommendedName>
        <fullName evidence="3">Carboxypeptidase regulatory-like domain-containing protein</fullName>
    </recommendedName>
</protein>
<evidence type="ECO:0008006" key="3">
    <source>
        <dbReference type="Google" id="ProtNLM"/>
    </source>
</evidence>
<organism evidence="1 2">
    <name type="scientific">Prolixibacter bellariivorans</name>
    <dbReference type="NCBI Taxonomy" id="314319"/>
    <lineage>
        <taxon>Bacteria</taxon>
        <taxon>Pseudomonadati</taxon>
        <taxon>Bacteroidota</taxon>
        <taxon>Bacteroidia</taxon>
        <taxon>Marinilabiliales</taxon>
        <taxon>Prolixibacteraceae</taxon>
        <taxon>Prolixibacter</taxon>
    </lineage>
</organism>
<reference evidence="1 2" key="1">
    <citation type="submission" date="2019-10" db="EMBL/GenBank/DDBJ databases">
        <title>Prolixibacter strains distinguished by the presence of nitrate reductase genes were adept at nitrate-dependent anaerobic corrosion of metallic iron and carbon steel.</title>
        <authorList>
            <person name="Iino T."/>
            <person name="Shono N."/>
            <person name="Ito K."/>
            <person name="Nakamura R."/>
            <person name="Sueoka K."/>
            <person name="Harayama S."/>
            <person name="Ohkuma M."/>
        </authorList>
    </citation>
    <scope>NUCLEOTIDE SEQUENCE [LARGE SCALE GENOMIC DNA]</scope>
    <source>
        <strain evidence="1 2">JCM 13498</strain>
    </source>
</reference>
<dbReference type="Pfam" id="PF13620">
    <property type="entry name" value="CarboxypepD_reg"/>
    <property type="match status" value="1"/>
</dbReference>
<dbReference type="Proteomes" id="UP000391834">
    <property type="component" value="Unassembled WGS sequence"/>
</dbReference>
<evidence type="ECO:0000313" key="2">
    <source>
        <dbReference type="Proteomes" id="UP000391834"/>
    </source>
</evidence>
<dbReference type="GO" id="GO:0030246">
    <property type="term" value="F:carbohydrate binding"/>
    <property type="evidence" value="ECO:0007669"/>
    <property type="project" value="InterPro"/>
</dbReference>
<proteinExistence type="predicted"/>
<keyword evidence="2" id="KW-1185">Reference proteome</keyword>
<dbReference type="RefSeq" id="WP_025865850.1">
    <property type="nucleotide sequence ID" value="NZ_BLAX01000001.1"/>
</dbReference>
<dbReference type="Gene3D" id="2.60.40.1120">
    <property type="entry name" value="Carboxypeptidase-like, regulatory domain"/>
    <property type="match status" value="1"/>
</dbReference>
<dbReference type="InterPro" id="IPR013784">
    <property type="entry name" value="Carb-bd-like_fold"/>
</dbReference>
<accession>A0A5M4AV83</accession>
<gene>
    <name evidence="1" type="ORF">PbJCM13498_03140</name>
</gene>
<name>A0A5M4AV83_9BACT</name>
<dbReference type="AlphaFoldDB" id="A0A5M4AV83"/>
<evidence type="ECO:0000313" key="1">
    <source>
        <dbReference type="EMBL" id="GET31451.1"/>
    </source>
</evidence>